<dbReference type="InterPro" id="IPR010985">
    <property type="entry name" value="Ribbon_hlx_hlx"/>
</dbReference>
<protein>
    <submittedName>
        <fullName evidence="2">Plasmid stability protein</fullName>
    </submittedName>
</protein>
<dbReference type="SUPFAM" id="SSF47598">
    <property type="entry name" value="Ribbon-helix-helix"/>
    <property type="match status" value="1"/>
</dbReference>
<name>A0A495V9A7_9GAMM</name>
<proteinExistence type="predicted"/>
<dbReference type="AlphaFoldDB" id="A0A495V9A7"/>
<sequence length="84" mass="9114">MATLTVRNLPDDVHRALRLRAAEHGRSTEGEVRAILAEAVKTPEPRRLGDALAALGREVGLTDDEITMLEASRDRTTAAPVNLD</sequence>
<accession>A0A495V9A7</accession>
<evidence type="ECO:0000259" key="1">
    <source>
        <dbReference type="Pfam" id="PF22513"/>
    </source>
</evidence>
<evidence type="ECO:0000313" key="3">
    <source>
        <dbReference type="Proteomes" id="UP000274556"/>
    </source>
</evidence>
<comment type="caution">
    <text evidence="2">The sequence shown here is derived from an EMBL/GenBank/DDBJ whole genome shotgun (WGS) entry which is preliminary data.</text>
</comment>
<dbReference type="Proteomes" id="UP000274556">
    <property type="component" value="Unassembled WGS sequence"/>
</dbReference>
<dbReference type="Gene3D" id="1.10.1220.10">
    <property type="entry name" value="Met repressor-like"/>
    <property type="match status" value="1"/>
</dbReference>
<gene>
    <name evidence="2" type="ORF">BDD21_3465</name>
</gene>
<dbReference type="RefSeq" id="WP_120799985.1">
    <property type="nucleotide sequence ID" value="NZ_RBXL01000001.1"/>
</dbReference>
<organism evidence="2 3">
    <name type="scientific">Thiocapsa rosea</name>
    <dbReference type="NCBI Taxonomy" id="69360"/>
    <lineage>
        <taxon>Bacteria</taxon>
        <taxon>Pseudomonadati</taxon>
        <taxon>Pseudomonadota</taxon>
        <taxon>Gammaproteobacteria</taxon>
        <taxon>Chromatiales</taxon>
        <taxon>Chromatiaceae</taxon>
        <taxon>Thiocapsa</taxon>
    </lineage>
</organism>
<keyword evidence="3" id="KW-1185">Reference proteome</keyword>
<evidence type="ECO:0000313" key="2">
    <source>
        <dbReference type="EMBL" id="RKT45971.1"/>
    </source>
</evidence>
<feature type="domain" description="Antitoxin FitA-like ribbon-helix-helix" evidence="1">
    <location>
        <begin position="2"/>
        <end position="40"/>
    </location>
</feature>
<dbReference type="OrthoDB" id="2389872at2"/>
<dbReference type="InterPro" id="IPR013321">
    <property type="entry name" value="Arc_rbn_hlx_hlx"/>
</dbReference>
<reference evidence="2 3" key="1">
    <citation type="submission" date="2018-10" db="EMBL/GenBank/DDBJ databases">
        <title>Genomic Encyclopedia of Archaeal and Bacterial Type Strains, Phase II (KMG-II): from individual species to whole genera.</title>
        <authorList>
            <person name="Goeker M."/>
        </authorList>
    </citation>
    <scope>NUCLEOTIDE SEQUENCE [LARGE SCALE GENOMIC DNA]</scope>
    <source>
        <strain evidence="2 3">DSM 235</strain>
    </source>
</reference>
<dbReference type="EMBL" id="RBXL01000001">
    <property type="protein sequence ID" value="RKT45971.1"/>
    <property type="molecule type" value="Genomic_DNA"/>
</dbReference>
<dbReference type="InterPro" id="IPR053853">
    <property type="entry name" value="FitA-like_RHH"/>
</dbReference>
<dbReference type="GO" id="GO:0006355">
    <property type="term" value="P:regulation of DNA-templated transcription"/>
    <property type="evidence" value="ECO:0007669"/>
    <property type="project" value="InterPro"/>
</dbReference>
<dbReference type="Pfam" id="PF22513">
    <property type="entry name" value="FitA-like_RHH"/>
    <property type="match status" value="1"/>
</dbReference>